<feature type="compositionally biased region" description="Polar residues" evidence="1">
    <location>
        <begin position="205"/>
        <end position="222"/>
    </location>
</feature>
<evidence type="ECO:0000256" key="1">
    <source>
        <dbReference type="SAM" id="MobiDB-lite"/>
    </source>
</evidence>
<proteinExistence type="predicted"/>
<evidence type="ECO:0000256" key="2">
    <source>
        <dbReference type="SAM" id="SignalP"/>
    </source>
</evidence>
<keyword evidence="2" id="KW-0732">Signal</keyword>
<name>A0ABQ8JIX1_DERPT</name>
<accession>A0ABQ8JIX1</accession>
<reference evidence="3 4" key="2">
    <citation type="journal article" date="2022" name="Mol. Biol. Evol.">
        <title>Comparative Genomics Reveals Insights into the Divergent Evolution of Astigmatic Mites and Household Pest Adaptations.</title>
        <authorList>
            <person name="Xiong Q."/>
            <person name="Wan A.T."/>
            <person name="Liu X."/>
            <person name="Fung C.S."/>
            <person name="Xiao X."/>
            <person name="Malainual N."/>
            <person name="Hou J."/>
            <person name="Wang L."/>
            <person name="Wang M."/>
            <person name="Yang K.Y."/>
            <person name="Cui Y."/>
            <person name="Leung E.L."/>
            <person name="Nong W."/>
            <person name="Shin S.K."/>
            <person name="Au S.W."/>
            <person name="Jeong K.Y."/>
            <person name="Chew F.T."/>
            <person name="Hui J.H."/>
            <person name="Leung T.F."/>
            <person name="Tungtrongchitr A."/>
            <person name="Zhong N."/>
            <person name="Liu Z."/>
            <person name="Tsui S.K."/>
        </authorList>
    </citation>
    <scope>NUCLEOTIDE SEQUENCE [LARGE SCALE GENOMIC DNA]</scope>
    <source>
        <strain evidence="3">Derp</strain>
    </source>
</reference>
<feature type="compositionally biased region" description="Basic residues" evidence="1">
    <location>
        <begin position="129"/>
        <end position="154"/>
    </location>
</feature>
<feature type="compositionally biased region" description="Basic and acidic residues" evidence="1">
    <location>
        <begin position="111"/>
        <end position="128"/>
    </location>
</feature>
<dbReference type="EMBL" id="NJHN03000036">
    <property type="protein sequence ID" value="KAH9422554.1"/>
    <property type="molecule type" value="Genomic_DNA"/>
</dbReference>
<feature type="chain" id="PRO_5045207222" evidence="2">
    <location>
        <begin position="18"/>
        <end position="249"/>
    </location>
</feature>
<evidence type="ECO:0000313" key="4">
    <source>
        <dbReference type="Proteomes" id="UP000887458"/>
    </source>
</evidence>
<reference evidence="3 4" key="1">
    <citation type="journal article" date="2018" name="J. Allergy Clin. Immunol.">
        <title>High-quality assembly of Dermatophagoides pteronyssinus genome and transcriptome reveals a wide range of novel allergens.</title>
        <authorList>
            <person name="Liu X.Y."/>
            <person name="Yang K.Y."/>
            <person name="Wang M.Q."/>
            <person name="Kwok J.S."/>
            <person name="Zeng X."/>
            <person name="Yang Z."/>
            <person name="Xiao X.J."/>
            <person name="Lau C.P."/>
            <person name="Li Y."/>
            <person name="Huang Z.M."/>
            <person name="Ba J.G."/>
            <person name="Yim A.K."/>
            <person name="Ouyang C.Y."/>
            <person name="Ngai S.M."/>
            <person name="Chan T.F."/>
            <person name="Leung E.L."/>
            <person name="Liu L."/>
            <person name="Liu Z.G."/>
            <person name="Tsui S.K."/>
        </authorList>
    </citation>
    <scope>NUCLEOTIDE SEQUENCE [LARGE SCALE GENOMIC DNA]</scope>
    <source>
        <strain evidence="3">Derp</strain>
    </source>
</reference>
<dbReference type="Proteomes" id="UP000887458">
    <property type="component" value="Unassembled WGS sequence"/>
</dbReference>
<evidence type="ECO:0000313" key="3">
    <source>
        <dbReference type="EMBL" id="KAH9422554.1"/>
    </source>
</evidence>
<protein>
    <submittedName>
        <fullName evidence="3">Uncharacterized protein</fullName>
    </submittedName>
</protein>
<feature type="region of interest" description="Disordered" evidence="1">
    <location>
        <begin position="200"/>
        <end position="223"/>
    </location>
</feature>
<comment type="caution">
    <text evidence="3">The sequence shown here is derived from an EMBL/GenBank/DDBJ whole genome shotgun (WGS) entry which is preliminary data.</text>
</comment>
<sequence length="249" mass="29318">MRIVTIITILIINVCHGASIGNDTSSSSSSLSIIDGIEKEDLSLIKQVGLDRKLSTVTNGQKNPDDDDDDLDKIENLKGKLNGSLVSKTTNIDSGYDSDNDDRIDRIEEKIERQKTRKTHEERRAERRERRKQRKESRKERRNKRRNEHRERRQARSNIRYLELIGHHIDRAHNNADKESTKKMWSNLGKMIDSLKKLMERRQQQTDNHNTPEQDNNQQQLDKQVEEEIRKFHTNFNDEFHVNDRSNLV</sequence>
<keyword evidence="4" id="KW-1185">Reference proteome</keyword>
<gene>
    <name evidence="3" type="ORF">DERP_003231</name>
</gene>
<feature type="signal peptide" evidence="2">
    <location>
        <begin position="1"/>
        <end position="17"/>
    </location>
</feature>
<feature type="region of interest" description="Disordered" evidence="1">
    <location>
        <begin position="111"/>
        <end position="154"/>
    </location>
</feature>
<organism evidence="3 4">
    <name type="scientific">Dermatophagoides pteronyssinus</name>
    <name type="common">European house dust mite</name>
    <dbReference type="NCBI Taxonomy" id="6956"/>
    <lineage>
        <taxon>Eukaryota</taxon>
        <taxon>Metazoa</taxon>
        <taxon>Ecdysozoa</taxon>
        <taxon>Arthropoda</taxon>
        <taxon>Chelicerata</taxon>
        <taxon>Arachnida</taxon>
        <taxon>Acari</taxon>
        <taxon>Acariformes</taxon>
        <taxon>Sarcoptiformes</taxon>
        <taxon>Astigmata</taxon>
        <taxon>Psoroptidia</taxon>
        <taxon>Analgoidea</taxon>
        <taxon>Pyroglyphidae</taxon>
        <taxon>Dermatophagoidinae</taxon>
        <taxon>Dermatophagoides</taxon>
    </lineage>
</organism>